<evidence type="ECO:0000256" key="1">
    <source>
        <dbReference type="ARBA" id="ARBA00011975"/>
    </source>
</evidence>
<feature type="active site" evidence="7">
    <location>
        <position position="83"/>
    </location>
</feature>
<dbReference type="InterPro" id="IPR029063">
    <property type="entry name" value="SAM-dependent_MTases_sf"/>
</dbReference>
<evidence type="ECO:0000256" key="6">
    <source>
        <dbReference type="ARBA" id="ARBA00047422"/>
    </source>
</evidence>
<dbReference type="RefSeq" id="WP_007245658.1">
    <property type="nucleotide sequence ID" value="NZ_CP034558.1"/>
</dbReference>
<dbReference type="Gene3D" id="3.90.120.10">
    <property type="entry name" value="DNA Methylase, subunit A, domain 2"/>
    <property type="match status" value="1"/>
</dbReference>
<evidence type="ECO:0000256" key="2">
    <source>
        <dbReference type="ARBA" id="ARBA00022603"/>
    </source>
</evidence>
<keyword evidence="5" id="KW-0680">Restriction system</keyword>
<evidence type="ECO:0000256" key="5">
    <source>
        <dbReference type="ARBA" id="ARBA00022747"/>
    </source>
</evidence>
<dbReference type="EC" id="2.1.1.37" evidence="1"/>
<dbReference type="GO" id="GO:0009307">
    <property type="term" value="P:DNA restriction-modification system"/>
    <property type="evidence" value="ECO:0007669"/>
    <property type="project" value="UniProtKB-KW"/>
</dbReference>
<dbReference type="InterPro" id="IPR050750">
    <property type="entry name" value="C5-MTase"/>
</dbReference>
<evidence type="ECO:0000256" key="7">
    <source>
        <dbReference type="PROSITE-ProRule" id="PRU01016"/>
    </source>
</evidence>
<name>A0AAW4DTF8_PSESX</name>
<dbReference type="PRINTS" id="PR00105">
    <property type="entry name" value="C5METTRFRASE"/>
</dbReference>
<evidence type="ECO:0000256" key="8">
    <source>
        <dbReference type="RuleBase" id="RU000416"/>
    </source>
</evidence>
<dbReference type="GO" id="GO:0003886">
    <property type="term" value="F:DNA (cytosine-5-)-methyltransferase activity"/>
    <property type="evidence" value="ECO:0007669"/>
    <property type="project" value="UniProtKB-EC"/>
</dbReference>
<evidence type="ECO:0000313" key="10">
    <source>
        <dbReference type="Proteomes" id="UP000629611"/>
    </source>
</evidence>
<comment type="similarity">
    <text evidence="7 8">Belongs to the class I-like SAM-binding methyltransferase superfamily. C5-methyltransferase family.</text>
</comment>
<protein>
    <recommendedName>
        <fullName evidence="1">DNA (cytosine-5-)-methyltransferase</fullName>
        <ecNumber evidence="1">2.1.1.37</ecNumber>
    </recommendedName>
</protein>
<dbReference type="Proteomes" id="UP000629611">
    <property type="component" value="Unassembled WGS sequence"/>
</dbReference>
<accession>A0AAW4DTF8</accession>
<reference evidence="9" key="1">
    <citation type="submission" date="2020-12" db="EMBL/GenBank/DDBJ databases">
        <title>Comparative genomic insights into the epidemiology and virulence of plant pathogenic Pseudomonads from Turkey.</title>
        <authorList>
            <person name="Dillon M."/>
            <person name="Ruiz-Bedoya T."/>
            <person name="Bendalovic-Torma C."/>
            <person name="Guttman K.M."/>
            <person name="Kwak H."/>
            <person name="Middleton M.A."/>
            <person name="Wang P.W."/>
            <person name="Horuz S."/>
            <person name="Aysan Y."/>
            <person name="Guttman D.S."/>
        </authorList>
    </citation>
    <scope>NUCLEOTIDE SEQUENCE</scope>
    <source>
        <strain evidence="9">CT_2_2</strain>
    </source>
</reference>
<evidence type="ECO:0000256" key="4">
    <source>
        <dbReference type="ARBA" id="ARBA00022691"/>
    </source>
</evidence>
<dbReference type="Pfam" id="PF00145">
    <property type="entry name" value="DNA_methylase"/>
    <property type="match status" value="1"/>
</dbReference>
<sequence length="406" mass="45152">MLDSKEKIGDKFNFFEFFAGGGMARAGLGDEWNCLYANDMDHIKAATYINNWGGSHFDERDIHDVKTEDLKSNSDLAWASFPCQDLSVAGNGLGIGNSNSEGSTRSGALWPFLELIDGLRQESRQPSLLVLENVVGLLSLEGGRDFAAICVRLGEIGYRYGAVIIDTRHFLPQSRPRVFIIAVLRDIIIPHNLNHDMATQSWHPPTLMRAYRSLSQQAHTDWIWWDLGPVPTLKQNALESLVQFEGIEWDTPEETQKIISRMTPIHVARLEKAKASEIASIGSLYYRMRREGSINKQRAEITFSEVLGCLRTPKGGGSRSRIIVAGNGEVKTRLLSIREAAALMGLEASYVLPKAYQHAFKVIGDGVAVPPVRFLSERLLKPLILAARENAAGYFEEALQQLATID</sequence>
<dbReference type="InterPro" id="IPR001525">
    <property type="entry name" value="C5_MeTfrase"/>
</dbReference>
<dbReference type="Gene3D" id="3.40.50.150">
    <property type="entry name" value="Vaccinia Virus protein VP39"/>
    <property type="match status" value="1"/>
</dbReference>
<organism evidence="9 10">
    <name type="scientific">Pseudomonas syringae</name>
    <dbReference type="NCBI Taxonomy" id="317"/>
    <lineage>
        <taxon>Bacteria</taxon>
        <taxon>Pseudomonadati</taxon>
        <taxon>Pseudomonadota</taxon>
        <taxon>Gammaproteobacteria</taxon>
        <taxon>Pseudomonadales</taxon>
        <taxon>Pseudomonadaceae</taxon>
        <taxon>Pseudomonas</taxon>
    </lineage>
</organism>
<keyword evidence="2 7" id="KW-0489">Methyltransferase</keyword>
<dbReference type="PROSITE" id="PS51679">
    <property type="entry name" value="SAM_MT_C5"/>
    <property type="match status" value="1"/>
</dbReference>
<dbReference type="EMBL" id="JAEIKK010000003">
    <property type="protein sequence ID" value="MBI6711761.1"/>
    <property type="molecule type" value="Genomic_DNA"/>
</dbReference>
<evidence type="ECO:0000256" key="3">
    <source>
        <dbReference type="ARBA" id="ARBA00022679"/>
    </source>
</evidence>
<keyword evidence="4 7" id="KW-0949">S-adenosyl-L-methionine</keyword>
<comment type="catalytic activity">
    <reaction evidence="6">
        <text>a 2'-deoxycytidine in DNA + S-adenosyl-L-methionine = a 5-methyl-2'-deoxycytidine in DNA + S-adenosyl-L-homocysteine + H(+)</text>
        <dbReference type="Rhea" id="RHEA:13681"/>
        <dbReference type="Rhea" id="RHEA-COMP:11369"/>
        <dbReference type="Rhea" id="RHEA-COMP:11370"/>
        <dbReference type="ChEBI" id="CHEBI:15378"/>
        <dbReference type="ChEBI" id="CHEBI:57856"/>
        <dbReference type="ChEBI" id="CHEBI:59789"/>
        <dbReference type="ChEBI" id="CHEBI:85452"/>
        <dbReference type="ChEBI" id="CHEBI:85454"/>
        <dbReference type="EC" id="2.1.1.37"/>
    </reaction>
</comment>
<comment type="caution">
    <text evidence="9">The sequence shown here is derived from an EMBL/GenBank/DDBJ whole genome shotgun (WGS) entry which is preliminary data.</text>
</comment>
<dbReference type="SUPFAM" id="SSF53335">
    <property type="entry name" value="S-adenosyl-L-methionine-dependent methyltransferases"/>
    <property type="match status" value="1"/>
</dbReference>
<dbReference type="NCBIfam" id="TIGR00675">
    <property type="entry name" value="dcm"/>
    <property type="match status" value="1"/>
</dbReference>
<evidence type="ECO:0000313" key="9">
    <source>
        <dbReference type="EMBL" id="MBI6711761.1"/>
    </source>
</evidence>
<dbReference type="AlphaFoldDB" id="A0AAW4DTF8"/>
<proteinExistence type="inferred from homology"/>
<dbReference type="PANTHER" id="PTHR46098">
    <property type="entry name" value="TRNA (CYTOSINE(38)-C(5))-METHYLTRANSFERASE"/>
    <property type="match status" value="1"/>
</dbReference>
<keyword evidence="3 7" id="KW-0808">Transferase</keyword>
<dbReference type="GO" id="GO:0032259">
    <property type="term" value="P:methylation"/>
    <property type="evidence" value="ECO:0007669"/>
    <property type="project" value="UniProtKB-KW"/>
</dbReference>
<gene>
    <name evidence="9" type="ORF">YA0595_01000</name>
</gene>
<dbReference type="PANTHER" id="PTHR46098:SF1">
    <property type="entry name" value="TRNA (CYTOSINE(38)-C(5))-METHYLTRANSFERASE"/>
    <property type="match status" value="1"/>
</dbReference>